<comment type="caution">
    <text evidence="9">The sequence shown here is derived from an EMBL/GenBank/DDBJ whole genome shotgun (WGS) entry which is preliminary data.</text>
</comment>
<feature type="coiled-coil region" evidence="4">
    <location>
        <begin position="355"/>
        <end position="389"/>
    </location>
</feature>
<protein>
    <submittedName>
        <fullName evidence="9">Methyl-accepting chemotaxis protein</fullName>
    </submittedName>
</protein>
<dbReference type="PROSITE" id="PS50885">
    <property type="entry name" value="HAMP"/>
    <property type="match status" value="2"/>
</dbReference>
<keyword evidence="10" id="KW-1185">Reference proteome</keyword>
<feature type="domain" description="Methyl-accepting transducer" evidence="7">
    <location>
        <begin position="456"/>
        <end position="692"/>
    </location>
</feature>
<dbReference type="Pfam" id="PF00015">
    <property type="entry name" value="MCPsignal"/>
    <property type="match status" value="1"/>
</dbReference>
<evidence type="ECO:0000256" key="4">
    <source>
        <dbReference type="SAM" id="Coils"/>
    </source>
</evidence>
<dbReference type="Gene3D" id="6.10.250.1910">
    <property type="match status" value="1"/>
</dbReference>
<feature type="transmembrane region" description="Helical" evidence="6">
    <location>
        <begin position="12"/>
        <end position="36"/>
    </location>
</feature>
<name>A0ABD5WTG4_9EURY</name>
<dbReference type="GO" id="GO:0007165">
    <property type="term" value="P:signal transduction"/>
    <property type="evidence" value="ECO:0007669"/>
    <property type="project" value="UniProtKB-KW"/>
</dbReference>
<feature type="region of interest" description="Disordered" evidence="5">
    <location>
        <begin position="741"/>
        <end position="771"/>
    </location>
</feature>
<evidence type="ECO:0000256" key="5">
    <source>
        <dbReference type="SAM" id="MobiDB-lite"/>
    </source>
</evidence>
<sequence length="771" mass="81626">MRQILPGRLRGSYAAKFTIVVVAIVVFTGSVGAYSYTQTKAEIEHQVDTELTTSTATQSDKVALWVSQRRQTAQMVSRYDVMSTGNDVLIDAFLDAETDALPADVYDVYYVNETTNEVLASTGDDSDEHVFTAEEAAWATEDRSFDESDDVYRSDQYDAGGTPTIAFVSQVANDDDRIVVVKADVTNMSASIESTFTGGFSMVVDTGDGEVMMDETGDNLDTTYELGTDTAVVRDGAAGNTDVVSMDPVDGLVDERFLLGYSPVAGTDWVVVTHVPASEAYAISDSVEQYILLLVGGALVGLVALGVTIGRSTVRSLTDLKRKANALEDGDLDVAVESDRSDEIGQLYEAFAGMRDSLKTQIAEASAAAEEAARQREQAQAMSARMRDRADDYSAVMAECADGDLTARMAVDTDDRAMREIGEAFNEMMDDLERALGRVDAVADEVARVSETASHGVEEAERAATEVAASVEEISAGADEQADHLTDVTDEMATLSATVEEVAATAEQVADRSETAAERGERGSTLADDAITEMGTIESHSEETAAVVRGLKREVEEIGAVVDLIDGIAEQTNTLALNASIEAARAGAEGDGFAVVADEVKQLATETRDATKRIDSLIDGVQSSTDDAVADIEEMRTRVDDGSETVAAGLNALRDVVDAVEEANDGMQSISTAADDQATSTEEVVSMAEEVAAVGEQTAAEASTVSAAAEEQSASLDQVSAEVGQLAERAEGLRRLTDRFETRTVDAAAAPQPTLESDDLAAATDGGDDAR</sequence>
<gene>
    <name evidence="9" type="ORF">ACFQKD_06415</name>
</gene>
<dbReference type="GeneID" id="79269170"/>
<feature type="domain" description="HAMP" evidence="8">
    <location>
        <begin position="311"/>
        <end position="363"/>
    </location>
</feature>
<keyword evidence="6" id="KW-1133">Transmembrane helix</keyword>
<dbReference type="AlphaFoldDB" id="A0ABD5WTG4"/>
<keyword evidence="1 3" id="KW-0807">Transducer</keyword>
<organism evidence="9 10">
    <name type="scientific">Halobaculum marinum</name>
    <dbReference type="NCBI Taxonomy" id="3031996"/>
    <lineage>
        <taxon>Archaea</taxon>
        <taxon>Methanobacteriati</taxon>
        <taxon>Methanobacteriota</taxon>
        <taxon>Stenosarchaea group</taxon>
        <taxon>Halobacteria</taxon>
        <taxon>Halobacteriales</taxon>
        <taxon>Haloferacaceae</taxon>
        <taxon>Halobaculum</taxon>
    </lineage>
</organism>
<keyword evidence="6" id="KW-0472">Membrane</keyword>
<dbReference type="RefSeq" id="WP_276238592.1">
    <property type="nucleotide sequence ID" value="NZ_CP119989.1"/>
</dbReference>
<dbReference type="Pfam" id="PF00672">
    <property type="entry name" value="HAMP"/>
    <property type="match status" value="1"/>
</dbReference>
<evidence type="ECO:0000256" key="1">
    <source>
        <dbReference type="ARBA" id="ARBA00023224"/>
    </source>
</evidence>
<feature type="domain" description="HAMP" evidence="8">
    <location>
        <begin position="384"/>
        <end position="437"/>
    </location>
</feature>
<dbReference type="Gene3D" id="1.10.287.950">
    <property type="entry name" value="Methyl-accepting chemotaxis protein"/>
    <property type="match status" value="1"/>
</dbReference>
<dbReference type="CDD" id="cd06225">
    <property type="entry name" value="HAMP"/>
    <property type="match status" value="2"/>
</dbReference>
<dbReference type="EMBL" id="JBHTAG010000002">
    <property type="protein sequence ID" value="MFC7096935.1"/>
    <property type="molecule type" value="Genomic_DNA"/>
</dbReference>
<dbReference type="CDD" id="cd11386">
    <property type="entry name" value="MCP_signal"/>
    <property type="match status" value="1"/>
</dbReference>
<evidence type="ECO:0000259" key="7">
    <source>
        <dbReference type="PROSITE" id="PS50111"/>
    </source>
</evidence>
<keyword evidence="6" id="KW-0812">Transmembrane</keyword>
<reference evidence="9 10" key="1">
    <citation type="journal article" date="2019" name="Int. J. Syst. Evol. Microbiol.">
        <title>The Global Catalogue of Microorganisms (GCM) 10K type strain sequencing project: providing services to taxonomists for standard genome sequencing and annotation.</title>
        <authorList>
            <consortium name="The Broad Institute Genomics Platform"/>
            <consortium name="The Broad Institute Genome Sequencing Center for Infectious Disease"/>
            <person name="Wu L."/>
            <person name="Ma J."/>
        </authorList>
    </citation>
    <scope>NUCLEOTIDE SEQUENCE [LARGE SCALE GENOMIC DNA]</scope>
    <source>
        <strain evidence="9 10">DT55</strain>
    </source>
</reference>
<dbReference type="SUPFAM" id="SSF158472">
    <property type="entry name" value="HAMP domain-like"/>
    <property type="match status" value="1"/>
</dbReference>
<comment type="similarity">
    <text evidence="2">Belongs to the methyl-accepting chemotaxis (MCP) protein family.</text>
</comment>
<dbReference type="InterPro" id="IPR004089">
    <property type="entry name" value="MCPsignal_dom"/>
</dbReference>
<dbReference type="PROSITE" id="PS50111">
    <property type="entry name" value="CHEMOTAXIS_TRANSDUC_2"/>
    <property type="match status" value="1"/>
</dbReference>
<dbReference type="SMART" id="SM00304">
    <property type="entry name" value="HAMP"/>
    <property type="match status" value="3"/>
</dbReference>
<accession>A0ABD5WTG4</accession>
<dbReference type="Gene3D" id="3.30.450.20">
    <property type="entry name" value="PAS domain"/>
    <property type="match status" value="1"/>
</dbReference>
<evidence type="ECO:0000256" key="3">
    <source>
        <dbReference type="PROSITE-ProRule" id="PRU00284"/>
    </source>
</evidence>
<evidence type="ECO:0000256" key="2">
    <source>
        <dbReference type="ARBA" id="ARBA00029447"/>
    </source>
</evidence>
<evidence type="ECO:0000259" key="8">
    <source>
        <dbReference type="PROSITE" id="PS50885"/>
    </source>
</evidence>
<evidence type="ECO:0000313" key="9">
    <source>
        <dbReference type="EMBL" id="MFC7096935.1"/>
    </source>
</evidence>
<evidence type="ECO:0000256" key="6">
    <source>
        <dbReference type="SAM" id="Phobius"/>
    </source>
</evidence>
<dbReference type="InterPro" id="IPR003660">
    <property type="entry name" value="HAMP_dom"/>
</dbReference>
<dbReference type="SUPFAM" id="SSF58104">
    <property type="entry name" value="Methyl-accepting chemotaxis protein (MCP) signaling domain"/>
    <property type="match status" value="1"/>
</dbReference>
<dbReference type="SMART" id="SM00283">
    <property type="entry name" value="MA"/>
    <property type="match status" value="1"/>
</dbReference>
<proteinExistence type="inferred from homology"/>
<evidence type="ECO:0000313" key="10">
    <source>
        <dbReference type="Proteomes" id="UP001596388"/>
    </source>
</evidence>
<dbReference type="Proteomes" id="UP001596388">
    <property type="component" value="Unassembled WGS sequence"/>
</dbReference>
<keyword evidence="4" id="KW-0175">Coiled coil</keyword>
<dbReference type="PANTHER" id="PTHR32089">
    <property type="entry name" value="METHYL-ACCEPTING CHEMOTAXIS PROTEIN MCPB"/>
    <property type="match status" value="1"/>
</dbReference>
<dbReference type="PANTHER" id="PTHR32089:SF112">
    <property type="entry name" value="LYSOZYME-LIKE PROTEIN-RELATED"/>
    <property type="match status" value="1"/>
</dbReference>